<evidence type="ECO:0000313" key="1">
    <source>
        <dbReference type="EMBL" id="SEO10530.1"/>
    </source>
</evidence>
<dbReference type="AlphaFoldDB" id="A0A1H8LZT5"/>
<evidence type="ECO:0000313" key="2">
    <source>
        <dbReference type="Proteomes" id="UP000198657"/>
    </source>
</evidence>
<dbReference type="STRING" id="604089.SAMN04487942_1753"/>
<organism evidence="1 2">
    <name type="scientific">Flavobacterium sinopsychrotolerans</name>
    <dbReference type="NCBI Taxonomy" id="604089"/>
    <lineage>
        <taxon>Bacteria</taxon>
        <taxon>Pseudomonadati</taxon>
        <taxon>Bacteroidota</taxon>
        <taxon>Flavobacteriia</taxon>
        <taxon>Flavobacteriales</taxon>
        <taxon>Flavobacteriaceae</taxon>
        <taxon>Flavobacterium</taxon>
    </lineage>
</organism>
<dbReference type="PROSITE" id="PS51257">
    <property type="entry name" value="PROKAR_LIPOPROTEIN"/>
    <property type="match status" value="1"/>
</dbReference>
<proteinExistence type="predicted"/>
<accession>A0A1H8LZT5</accession>
<evidence type="ECO:0008006" key="3">
    <source>
        <dbReference type="Google" id="ProtNLM"/>
    </source>
</evidence>
<dbReference type="Proteomes" id="UP000198657">
    <property type="component" value="Unassembled WGS sequence"/>
</dbReference>
<dbReference type="OrthoDB" id="945646at2"/>
<dbReference type="RefSeq" id="WP_091169399.1">
    <property type="nucleotide sequence ID" value="NZ_CBCSFM010000005.1"/>
</dbReference>
<sequence>MKAILKTILVSFFIVSVYSCKQDVENKNITKIGHPIQENYNISILLDLSDRISVKKNPNPTMEYFQRDLGYIKSISEAFTQHLRSKRIRQMDDKMQLFFNPEPLDPEINSISKKLRIAIDKNNASKEYLNSINSNYAAQTLKIYESAIKDDNFIGSDIWSFFENKVKDQCIDYKHRNILVVLTDGYIFYEDTKIIEGNLTTYITPELVRKNGLNNKDWNEKFQNKHYGFIKANDDLSNLEVLVLGINPNKNNPYEEKVIRAYWSKWFTEMKIKHFEIKTADLPSNMDAIIKNFILDKNHQ</sequence>
<name>A0A1H8LZT5_9FLAO</name>
<reference evidence="2" key="1">
    <citation type="submission" date="2016-10" db="EMBL/GenBank/DDBJ databases">
        <authorList>
            <person name="Varghese N."/>
            <person name="Submissions S."/>
        </authorList>
    </citation>
    <scope>NUCLEOTIDE SEQUENCE [LARGE SCALE GENOMIC DNA]</scope>
    <source>
        <strain evidence="2">CGMCC 1.8704</strain>
    </source>
</reference>
<dbReference type="EMBL" id="FODN01000003">
    <property type="protein sequence ID" value="SEO10530.1"/>
    <property type="molecule type" value="Genomic_DNA"/>
</dbReference>
<gene>
    <name evidence="1" type="ORF">SAMN04487942_1753</name>
</gene>
<keyword evidence="2" id="KW-1185">Reference proteome</keyword>
<protein>
    <recommendedName>
        <fullName evidence="3">VWFA domain-containing protein</fullName>
    </recommendedName>
</protein>